<gene>
    <name evidence="2" type="ORF">HGB48_29405</name>
</gene>
<protein>
    <submittedName>
        <fullName evidence="2">Cytoplasmic protein</fullName>
    </submittedName>
</protein>
<dbReference type="EMBL" id="JAAXPI010000063">
    <property type="protein sequence ID" value="NKZ07819.1"/>
    <property type="molecule type" value="Genomic_DNA"/>
</dbReference>
<dbReference type="InterPro" id="IPR011051">
    <property type="entry name" value="RmlC_Cupin_sf"/>
</dbReference>
<accession>A0A846Z499</accession>
<keyword evidence="3" id="KW-1185">Reference proteome</keyword>
<dbReference type="InterPro" id="IPR014710">
    <property type="entry name" value="RmlC-like_jellyroll"/>
</dbReference>
<feature type="region of interest" description="Disordered" evidence="1">
    <location>
        <begin position="95"/>
        <end position="114"/>
    </location>
</feature>
<sequence>MKDPVDTDPQLYRVVWENERVRVLEYRDEPGDATHLHAHPDSVMVTLSSFQRVISAGGRAVPVDLAAGEARWLDAQEHQGRNVGQTATHSLFIELKEPRPGAQRPDAALGPAAP</sequence>
<evidence type="ECO:0000313" key="3">
    <source>
        <dbReference type="Proteomes" id="UP000579250"/>
    </source>
</evidence>
<reference evidence="2 3" key="1">
    <citation type="submission" date="2020-04" db="EMBL/GenBank/DDBJ databases">
        <title>MicrobeNet Type strains.</title>
        <authorList>
            <person name="Nicholson A.C."/>
        </authorList>
    </citation>
    <scope>NUCLEOTIDE SEQUENCE [LARGE SCALE GENOMIC DNA]</scope>
    <source>
        <strain evidence="2 3">ATCC BAA-277</strain>
    </source>
</reference>
<dbReference type="Proteomes" id="UP000579250">
    <property type="component" value="Unassembled WGS sequence"/>
</dbReference>
<comment type="caution">
    <text evidence="2">The sequence shown here is derived from an EMBL/GenBank/DDBJ whole genome shotgun (WGS) entry which is preliminary data.</text>
</comment>
<evidence type="ECO:0000256" key="1">
    <source>
        <dbReference type="SAM" id="MobiDB-lite"/>
    </source>
</evidence>
<dbReference type="RefSeq" id="WP_067628810.1">
    <property type="nucleotide sequence ID" value="NZ_JAAXPI010000063.1"/>
</dbReference>
<dbReference type="Gene3D" id="2.60.120.10">
    <property type="entry name" value="Jelly Rolls"/>
    <property type="match status" value="1"/>
</dbReference>
<proteinExistence type="predicted"/>
<evidence type="ECO:0000313" key="2">
    <source>
        <dbReference type="EMBL" id="NKZ07819.1"/>
    </source>
</evidence>
<dbReference type="AlphaFoldDB" id="A0A846Z499"/>
<name>A0A846Z499_9ACTN</name>
<organism evidence="2 3">
    <name type="scientific">Actinomadura latina</name>
    <dbReference type="NCBI Taxonomy" id="163603"/>
    <lineage>
        <taxon>Bacteria</taxon>
        <taxon>Bacillati</taxon>
        <taxon>Actinomycetota</taxon>
        <taxon>Actinomycetes</taxon>
        <taxon>Streptosporangiales</taxon>
        <taxon>Thermomonosporaceae</taxon>
        <taxon>Actinomadura</taxon>
    </lineage>
</organism>
<dbReference type="SUPFAM" id="SSF51182">
    <property type="entry name" value="RmlC-like cupins"/>
    <property type="match status" value="1"/>
</dbReference>